<name>A0A8T0JIV7_PHAAN</name>
<dbReference type="EMBL" id="JABFOF010000010">
    <property type="protein sequence ID" value="KAG2375868.1"/>
    <property type="molecule type" value="Genomic_DNA"/>
</dbReference>
<gene>
    <name evidence="2" type="ORF">HKW66_Vig0159780</name>
</gene>
<proteinExistence type="predicted"/>
<reference evidence="2 3" key="1">
    <citation type="submission" date="2020-05" db="EMBL/GenBank/DDBJ databases">
        <title>Vigna angularis (adzuki bean) Var. LongXiaoDou No. 4 denovo assembly.</title>
        <authorList>
            <person name="Xiang H."/>
        </authorList>
    </citation>
    <scope>NUCLEOTIDE SEQUENCE [LARGE SCALE GENOMIC DNA]</scope>
    <source>
        <tissue evidence="2">Leaf</tissue>
    </source>
</reference>
<feature type="compositionally biased region" description="Basic and acidic residues" evidence="1">
    <location>
        <begin position="28"/>
        <end position="39"/>
    </location>
</feature>
<evidence type="ECO:0000256" key="1">
    <source>
        <dbReference type="SAM" id="MobiDB-lite"/>
    </source>
</evidence>
<feature type="compositionally biased region" description="Polar residues" evidence="1">
    <location>
        <begin position="13"/>
        <end position="24"/>
    </location>
</feature>
<organism evidence="2 3">
    <name type="scientific">Phaseolus angularis</name>
    <name type="common">Azuki bean</name>
    <name type="synonym">Vigna angularis</name>
    <dbReference type="NCBI Taxonomy" id="3914"/>
    <lineage>
        <taxon>Eukaryota</taxon>
        <taxon>Viridiplantae</taxon>
        <taxon>Streptophyta</taxon>
        <taxon>Embryophyta</taxon>
        <taxon>Tracheophyta</taxon>
        <taxon>Spermatophyta</taxon>
        <taxon>Magnoliopsida</taxon>
        <taxon>eudicotyledons</taxon>
        <taxon>Gunneridae</taxon>
        <taxon>Pentapetalae</taxon>
        <taxon>rosids</taxon>
        <taxon>fabids</taxon>
        <taxon>Fabales</taxon>
        <taxon>Fabaceae</taxon>
        <taxon>Papilionoideae</taxon>
        <taxon>50 kb inversion clade</taxon>
        <taxon>NPAAA clade</taxon>
        <taxon>indigoferoid/millettioid clade</taxon>
        <taxon>Phaseoleae</taxon>
        <taxon>Vigna</taxon>
    </lineage>
</organism>
<evidence type="ECO:0000313" key="2">
    <source>
        <dbReference type="EMBL" id="KAG2375868.1"/>
    </source>
</evidence>
<accession>A0A8T0JIV7</accession>
<dbReference type="AlphaFoldDB" id="A0A8T0JIV7"/>
<sequence length="109" mass="11659">MSMAGLDLGTASRFVQSLQRPDFNQQHHQHEPQEDDRQSDPFSTEDGAQQASPGDVISGGAGVGNNSNNIINNNPFPDPSSGLPFFSLPMNVQFPVDGWAGNSGSRSPF</sequence>
<protein>
    <submittedName>
        <fullName evidence="2">Uncharacterized protein</fullName>
    </submittedName>
</protein>
<dbReference type="Proteomes" id="UP000743370">
    <property type="component" value="Unassembled WGS sequence"/>
</dbReference>
<feature type="compositionally biased region" description="Low complexity" evidence="1">
    <location>
        <begin position="64"/>
        <end position="74"/>
    </location>
</feature>
<feature type="region of interest" description="Disordered" evidence="1">
    <location>
        <begin position="1"/>
        <end position="82"/>
    </location>
</feature>
<comment type="caution">
    <text evidence="2">The sequence shown here is derived from an EMBL/GenBank/DDBJ whole genome shotgun (WGS) entry which is preliminary data.</text>
</comment>
<feature type="compositionally biased region" description="Polar residues" evidence="1">
    <location>
        <begin position="40"/>
        <end position="52"/>
    </location>
</feature>
<evidence type="ECO:0000313" key="3">
    <source>
        <dbReference type="Proteomes" id="UP000743370"/>
    </source>
</evidence>